<evidence type="ECO:0000313" key="10">
    <source>
        <dbReference type="Proteomes" id="UP001259832"/>
    </source>
</evidence>
<evidence type="ECO:0000313" key="9">
    <source>
        <dbReference type="EMBL" id="KAK1938187.1"/>
    </source>
</evidence>
<dbReference type="Proteomes" id="UP001259832">
    <property type="component" value="Unassembled WGS sequence"/>
</dbReference>
<accession>A0AAD9GGQ2</accession>
<feature type="compositionally biased region" description="Polar residues" evidence="7">
    <location>
        <begin position="70"/>
        <end position="95"/>
    </location>
</feature>
<dbReference type="Gene3D" id="3.40.50.1220">
    <property type="entry name" value="TPP-binding domain"/>
    <property type="match status" value="1"/>
</dbReference>
<feature type="compositionally biased region" description="Acidic residues" evidence="7">
    <location>
        <begin position="213"/>
        <end position="222"/>
    </location>
</feature>
<dbReference type="Gene3D" id="3.30.1600.10">
    <property type="entry name" value="SIR2/SIRT2 'Small Domain"/>
    <property type="match status" value="1"/>
</dbReference>
<organism evidence="9 10">
    <name type="scientific">Phytophthora citrophthora</name>
    <dbReference type="NCBI Taxonomy" id="4793"/>
    <lineage>
        <taxon>Eukaryota</taxon>
        <taxon>Sar</taxon>
        <taxon>Stramenopiles</taxon>
        <taxon>Oomycota</taxon>
        <taxon>Peronosporomycetes</taxon>
        <taxon>Peronosporales</taxon>
        <taxon>Peronosporaceae</taxon>
        <taxon>Phytophthora</taxon>
    </lineage>
</organism>
<keyword evidence="10" id="KW-1185">Reference proteome</keyword>
<dbReference type="SUPFAM" id="SSF52467">
    <property type="entry name" value="DHS-like NAD/FAD-binding domain"/>
    <property type="match status" value="1"/>
</dbReference>
<feature type="binding site" evidence="6">
    <location>
        <position position="425"/>
    </location>
    <ligand>
        <name>Zn(2+)</name>
        <dbReference type="ChEBI" id="CHEBI:29105"/>
    </ligand>
</feature>
<feature type="compositionally biased region" description="Basic and acidic residues" evidence="7">
    <location>
        <begin position="633"/>
        <end position="646"/>
    </location>
</feature>
<feature type="binding site" evidence="6">
    <location>
        <position position="452"/>
    </location>
    <ligand>
        <name>Zn(2+)</name>
        <dbReference type="ChEBI" id="CHEBI:29105"/>
    </ligand>
</feature>
<feature type="binding site" evidence="6">
    <location>
        <position position="449"/>
    </location>
    <ligand>
        <name>Zn(2+)</name>
        <dbReference type="ChEBI" id="CHEBI:29105"/>
    </ligand>
</feature>
<comment type="cofactor">
    <cofactor evidence="1">
        <name>Zn(2+)</name>
        <dbReference type="ChEBI" id="CHEBI:29105"/>
    </cofactor>
</comment>
<dbReference type="GO" id="GO:0070403">
    <property type="term" value="F:NAD+ binding"/>
    <property type="evidence" value="ECO:0007669"/>
    <property type="project" value="InterPro"/>
</dbReference>
<dbReference type="PANTHER" id="PTHR11085:SF9">
    <property type="entry name" value="NAD-DEPENDENT PROTEIN DEACETYLASE SIRTUIN-1"/>
    <property type="match status" value="1"/>
</dbReference>
<dbReference type="Pfam" id="PF02146">
    <property type="entry name" value="SIR2"/>
    <property type="match status" value="1"/>
</dbReference>
<reference evidence="9" key="1">
    <citation type="submission" date="2023-08" db="EMBL/GenBank/DDBJ databases">
        <title>Reference Genome Resource for the Citrus Pathogen Phytophthora citrophthora.</title>
        <authorList>
            <person name="Moller H."/>
            <person name="Coetzee B."/>
            <person name="Rose L.J."/>
            <person name="Van Niekerk J.M."/>
        </authorList>
    </citation>
    <scope>NUCLEOTIDE SEQUENCE</scope>
    <source>
        <strain evidence="9">STE-U-9442</strain>
    </source>
</reference>
<evidence type="ECO:0000256" key="5">
    <source>
        <dbReference type="ARBA" id="ARBA00023027"/>
    </source>
</evidence>
<dbReference type="InterPro" id="IPR026590">
    <property type="entry name" value="Ssirtuin_cat_dom"/>
</dbReference>
<feature type="domain" description="Deacetylase sirtuin-type" evidence="8">
    <location>
        <begin position="286"/>
        <end position="549"/>
    </location>
</feature>
<feature type="binding site" evidence="6">
    <location>
        <position position="428"/>
    </location>
    <ligand>
        <name>Zn(2+)</name>
        <dbReference type="ChEBI" id="CHEBI:29105"/>
    </ligand>
</feature>
<keyword evidence="4 6" id="KW-0862">Zinc</keyword>
<feature type="compositionally biased region" description="Polar residues" evidence="7">
    <location>
        <begin position="115"/>
        <end position="132"/>
    </location>
</feature>
<feature type="region of interest" description="Disordered" evidence="7">
    <location>
        <begin position="48"/>
        <end position="162"/>
    </location>
</feature>
<evidence type="ECO:0000259" key="8">
    <source>
        <dbReference type="PROSITE" id="PS50305"/>
    </source>
</evidence>
<feature type="compositionally biased region" description="Low complexity" evidence="7">
    <location>
        <begin position="101"/>
        <end position="114"/>
    </location>
</feature>
<feature type="region of interest" description="Disordered" evidence="7">
    <location>
        <begin position="593"/>
        <end position="667"/>
    </location>
</feature>
<keyword evidence="5" id="KW-0520">NAD</keyword>
<dbReference type="InterPro" id="IPR026591">
    <property type="entry name" value="Sirtuin_cat_small_dom_sf"/>
</dbReference>
<feature type="compositionally biased region" description="Acidic residues" evidence="7">
    <location>
        <begin position="179"/>
        <end position="192"/>
    </location>
</feature>
<evidence type="ECO:0000256" key="7">
    <source>
        <dbReference type="SAM" id="MobiDB-lite"/>
    </source>
</evidence>
<keyword evidence="2" id="KW-0808">Transferase</keyword>
<feature type="region of interest" description="Disordered" evidence="7">
    <location>
        <begin position="174"/>
        <end position="222"/>
    </location>
</feature>
<sequence>MSTIVCVNGALLTWTDILDPISKVLFKPTTSTLAETQLMCATHSMRLAKINPPSTRQDPQRRSKPPYPTASESSNFQMEQSNPDDSTVTVVNSSPPAVIEPSSPGSCSSGGSPSAMGNRNRSVSMNMHSNAPPSKKQRASDDEYEQTTPPPAPTPASPYSNADAVDAASAITEARDQVSDETDAPDVEEDQADSSGDSGPAVASTTVPRFGGDDDSSDDDSDVNEEAFMNWLMDQKTAGMQAGQMLDALGLGVSEGVAVDDDELWEAMFSMGIRLIKPAATRPREKLDSVNTIQDVASLLRSSKKIVVLAGAGISVSCGIPDFRSENGIYSRLGEYNLPNPQCMFDIEFFRSNPRPFFAFAKELFPKSSGFTFVPSPSHYFLKLLEEKGKLLRIYSQNIDMLEHAAGISHEHAVLCHGSFATATCLSCKRTYPNDAIRDDVLNQQVPMCISCNSPDGIVKPDIVFFGESLPRRFHDSIKSDEGEADLVLVMGSSLKVNPVRSIVGRFKKDTPMILINREPVGRPHKFDVELLGYSDEIVQELCRLLGWDIPQPDPVLLGQSNIPPPPIVSTSTLAPLSFEFVPPSRHLFNGSKSTYCSSSDDESSSSSSEEGTGDGDIIGDTDAVAVAMDADDERKAPPNDDLPKEDQDELMGSGNELLGTSSFDDN</sequence>
<evidence type="ECO:0000256" key="3">
    <source>
        <dbReference type="ARBA" id="ARBA00022723"/>
    </source>
</evidence>
<dbReference type="EMBL" id="JASMQC010000018">
    <property type="protein sequence ID" value="KAK1938187.1"/>
    <property type="molecule type" value="Genomic_DNA"/>
</dbReference>
<evidence type="ECO:0000256" key="2">
    <source>
        <dbReference type="ARBA" id="ARBA00022679"/>
    </source>
</evidence>
<comment type="caution">
    <text evidence="9">The sequence shown here is derived from an EMBL/GenBank/DDBJ whole genome shotgun (WGS) entry which is preliminary data.</text>
</comment>
<dbReference type="InterPro" id="IPR003000">
    <property type="entry name" value="Sirtuin"/>
</dbReference>
<dbReference type="PANTHER" id="PTHR11085">
    <property type="entry name" value="NAD-DEPENDENT PROTEIN DEACYLASE SIRTUIN-5, MITOCHONDRIAL-RELATED"/>
    <property type="match status" value="1"/>
</dbReference>
<dbReference type="PROSITE" id="PS50305">
    <property type="entry name" value="SIRTUIN"/>
    <property type="match status" value="1"/>
</dbReference>
<gene>
    <name evidence="9" type="ORF">P3T76_009337</name>
</gene>
<feature type="active site" description="Proton acceptor" evidence="6">
    <location>
        <position position="417"/>
    </location>
</feature>
<dbReference type="InterPro" id="IPR050134">
    <property type="entry name" value="NAD-dep_sirtuin_deacylases"/>
</dbReference>
<evidence type="ECO:0000256" key="4">
    <source>
        <dbReference type="ARBA" id="ARBA00022833"/>
    </source>
</evidence>
<proteinExistence type="predicted"/>
<evidence type="ECO:0000256" key="1">
    <source>
        <dbReference type="ARBA" id="ARBA00001947"/>
    </source>
</evidence>
<dbReference type="GO" id="GO:0005634">
    <property type="term" value="C:nucleus"/>
    <property type="evidence" value="ECO:0007669"/>
    <property type="project" value="TreeGrafter"/>
</dbReference>
<evidence type="ECO:0000256" key="6">
    <source>
        <dbReference type="PROSITE-ProRule" id="PRU00236"/>
    </source>
</evidence>
<name>A0AAD9GGQ2_9STRA</name>
<dbReference type="GO" id="GO:0017136">
    <property type="term" value="F:histone deacetylase activity, NAD-dependent"/>
    <property type="evidence" value="ECO:0007669"/>
    <property type="project" value="TreeGrafter"/>
</dbReference>
<dbReference type="GO" id="GO:0046872">
    <property type="term" value="F:metal ion binding"/>
    <property type="evidence" value="ECO:0007669"/>
    <property type="project" value="UniProtKB-KW"/>
</dbReference>
<protein>
    <submittedName>
        <fullName evidence="9">NAD-dependent protein deacetylase sirtuin-1</fullName>
    </submittedName>
</protein>
<keyword evidence="3 6" id="KW-0479">Metal-binding</keyword>
<dbReference type="AlphaFoldDB" id="A0AAD9GGQ2"/>
<feature type="compositionally biased region" description="Polar residues" evidence="7">
    <location>
        <begin position="193"/>
        <end position="207"/>
    </location>
</feature>
<dbReference type="InterPro" id="IPR029035">
    <property type="entry name" value="DHS-like_NAD/FAD-binding_dom"/>
</dbReference>
<dbReference type="CDD" id="cd01408">
    <property type="entry name" value="SIRT1"/>
    <property type="match status" value="1"/>
</dbReference>